<name>A0LSH6_ACIC1</name>
<gene>
    <name evidence="1" type="ordered locus">Acel_0613</name>
</gene>
<evidence type="ECO:0000313" key="2">
    <source>
        <dbReference type="Proteomes" id="UP000008221"/>
    </source>
</evidence>
<dbReference type="AlphaFoldDB" id="A0LSH6"/>
<dbReference type="HOGENOM" id="CLU_1412463_0_0_11"/>
<sequence>MIQTPAGSSQATRAPTLVIRVRGTATCRTVTYSASGSVRGGDATPHRRTPSATRRAIGSALALALIGIASACSAHHAKPNPTAGASPSAKIAAEANRNHVTVDINKGEIVRVTIPPLYQNDGQVTLYNVDPPGSNVVAPVPGAPGYFRGMVPGSVTIRAQQVPPCATQSPSPTSGCDTRPADIGLLTITVKG</sequence>
<dbReference type="RefSeq" id="WP_011719449.1">
    <property type="nucleotide sequence ID" value="NC_008578.1"/>
</dbReference>
<dbReference type="Proteomes" id="UP000008221">
    <property type="component" value="Chromosome"/>
</dbReference>
<keyword evidence="2" id="KW-1185">Reference proteome</keyword>
<proteinExistence type="predicted"/>
<dbReference type="EMBL" id="CP000481">
    <property type="protein sequence ID" value="ABK52386.1"/>
    <property type="molecule type" value="Genomic_DNA"/>
</dbReference>
<accession>A0LSH6</accession>
<dbReference type="InParanoid" id="A0LSH6"/>
<evidence type="ECO:0000313" key="1">
    <source>
        <dbReference type="EMBL" id="ABK52386.1"/>
    </source>
</evidence>
<dbReference type="KEGG" id="ace:Acel_0613"/>
<reference evidence="1 2" key="1">
    <citation type="journal article" date="2009" name="Genome Res.">
        <title>Complete genome of the cellulolytic thermophile Acidothermus cellulolyticus 11B provides insights into its ecophysiological and evolutionary adaptations.</title>
        <authorList>
            <person name="Barabote R.D."/>
            <person name="Xie G."/>
            <person name="Leu D.H."/>
            <person name="Normand P."/>
            <person name="Necsulea A."/>
            <person name="Daubin V."/>
            <person name="Medigue C."/>
            <person name="Adney W.S."/>
            <person name="Xu X.C."/>
            <person name="Lapidus A."/>
            <person name="Parales R.E."/>
            <person name="Detter C."/>
            <person name="Pujic P."/>
            <person name="Bruce D."/>
            <person name="Lavire C."/>
            <person name="Challacombe J.F."/>
            <person name="Brettin T.S."/>
            <person name="Berry A.M."/>
        </authorList>
    </citation>
    <scope>NUCLEOTIDE SEQUENCE [LARGE SCALE GENOMIC DNA]</scope>
    <source>
        <strain evidence="2">ATCC 43068 / DSM 8971 / 11B</strain>
    </source>
</reference>
<organism evidence="1 2">
    <name type="scientific">Acidothermus cellulolyticus (strain ATCC 43068 / DSM 8971 / 11B)</name>
    <dbReference type="NCBI Taxonomy" id="351607"/>
    <lineage>
        <taxon>Bacteria</taxon>
        <taxon>Bacillati</taxon>
        <taxon>Actinomycetota</taxon>
        <taxon>Actinomycetes</taxon>
        <taxon>Acidothermales</taxon>
        <taxon>Acidothermaceae</taxon>
        <taxon>Acidothermus</taxon>
    </lineage>
</organism>
<protein>
    <submittedName>
        <fullName evidence="1">Uncharacterized protein</fullName>
    </submittedName>
</protein>